<feature type="compositionally biased region" description="Low complexity" evidence="5">
    <location>
        <begin position="650"/>
        <end position="661"/>
    </location>
</feature>
<keyword evidence="3" id="KW-0720">Serine protease</keyword>
<evidence type="ECO:0000256" key="4">
    <source>
        <dbReference type="PROSITE-ProRule" id="PRU01240"/>
    </source>
</evidence>
<dbReference type="RefSeq" id="WP_123208536.1">
    <property type="nucleotide sequence ID" value="NZ_QIBX01000005.1"/>
</dbReference>
<dbReference type="OrthoDB" id="9813435at2"/>
<keyword evidence="6" id="KW-1133">Transmembrane helix</keyword>
<comment type="caution">
    <text evidence="9">The sequence shown here is derived from an EMBL/GenBank/DDBJ whole genome shotgun (WGS) entry which is preliminary data.</text>
</comment>
<feature type="transmembrane region" description="Helical" evidence="6">
    <location>
        <begin position="686"/>
        <end position="704"/>
    </location>
</feature>
<keyword evidence="2" id="KW-0378">Hydrolase</keyword>
<evidence type="ECO:0000259" key="7">
    <source>
        <dbReference type="Pfam" id="PF00082"/>
    </source>
</evidence>
<comment type="similarity">
    <text evidence="4">Belongs to the peptidase S8 family.</text>
</comment>
<comment type="caution">
    <text evidence="4">Lacks conserved residue(s) required for the propagation of feature annotation.</text>
</comment>
<evidence type="ECO:0000256" key="6">
    <source>
        <dbReference type="SAM" id="Phobius"/>
    </source>
</evidence>
<evidence type="ECO:0000313" key="9">
    <source>
        <dbReference type="EMBL" id="RNL40610.1"/>
    </source>
</evidence>
<dbReference type="EMBL" id="QIBX01000005">
    <property type="protein sequence ID" value="RNL40610.1"/>
    <property type="molecule type" value="Genomic_DNA"/>
</dbReference>
<gene>
    <name evidence="9" type="ORF">DMP06_04400</name>
</gene>
<dbReference type="InterPro" id="IPR000209">
    <property type="entry name" value="Peptidase_S8/S53_dom"/>
</dbReference>
<keyword evidence="10" id="KW-1185">Reference proteome</keyword>
<dbReference type="PROSITE" id="PS00138">
    <property type="entry name" value="SUBTILASE_SER"/>
    <property type="match status" value="1"/>
</dbReference>
<evidence type="ECO:0000256" key="5">
    <source>
        <dbReference type="SAM" id="MobiDB-lite"/>
    </source>
</evidence>
<dbReference type="InterPro" id="IPR036852">
    <property type="entry name" value="Peptidase_S8/S53_dom_sf"/>
</dbReference>
<sequence length="712" mass="73971">MRRSELLCKLLGDARNRNRRRAVSGDDASMMAGCSIENVGIGRITGDESDYVPYAYMSGTSMAAPVASGSYALMASLLPNKNPLELRGRLLGTTDEMKISPTVYGQRVTATDGRINLAEAMSADGQSANANTWSASPDAENGVTVLHGYALKDALVAIDGEPAKIVDEADDGSWIAVETPAATFDGEQHRFDATDAETGRVYKAAYTMPVAEGPDAPASGITLERVMDAPDFEGLAPIGSLVGAANGTYYADPEGAYLYYCADPQAKGATWEQRTAPGTPPEDETLAHVSAALEYAYLNGSLFGFCARSELDDEGNRDQAVYAATYSIADDEWTPYQLVERIEGDADSALIGFSVSAYAGKVYCYSGITTTRTIEIEGDPNSTTTVRVAQMMWAQPSANGSGFDVAQFESGVTAGMVLYGVLALPEGVVGLGVDRSGILHAVEYDTASDTWSDGGAIAGSPVFDSITIADFANAVKVSTGSGIVVTGFSWEGLGDTSLIAHNEDGWEWNALGSFGTSASEGITITAGGMANDALYLAGIDARTDADGSKGGIFMLPSEAAAQLAGLSCTASASAGEGGTAEVRAPLAEAGENVTVRTSDTATWTATPAQGYAFTGWYDASGTLVSAHATYAMAVLGDVALEARFSPATEQPPSGEESQEPPSIEDPQANDANEPKSLAATGDATPLFALICASVCATAIAAYAARAARRRIR</sequence>
<name>A0A3N0B181_9ACTN</name>
<keyword evidence="6" id="KW-0472">Membrane</keyword>
<dbReference type="AlphaFoldDB" id="A0A3N0B181"/>
<dbReference type="SUPFAM" id="SSF52743">
    <property type="entry name" value="Subtilisin-like"/>
    <property type="match status" value="1"/>
</dbReference>
<keyword evidence="1" id="KW-0645">Protease</keyword>
<evidence type="ECO:0000256" key="1">
    <source>
        <dbReference type="ARBA" id="ARBA00022670"/>
    </source>
</evidence>
<accession>A0A3N0B181</accession>
<organism evidence="9 10">
    <name type="scientific">Slackia equolifaciens</name>
    <dbReference type="NCBI Taxonomy" id="498718"/>
    <lineage>
        <taxon>Bacteria</taxon>
        <taxon>Bacillati</taxon>
        <taxon>Actinomycetota</taxon>
        <taxon>Coriobacteriia</taxon>
        <taxon>Eggerthellales</taxon>
        <taxon>Eggerthellaceae</taxon>
        <taxon>Slackia</taxon>
    </lineage>
</organism>
<dbReference type="Pfam" id="PF00082">
    <property type="entry name" value="Peptidase_S8"/>
    <property type="match status" value="1"/>
</dbReference>
<dbReference type="PROSITE" id="PS51892">
    <property type="entry name" value="SUBTILASE"/>
    <property type="match status" value="1"/>
</dbReference>
<evidence type="ECO:0000313" key="10">
    <source>
        <dbReference type="Proteomes" id="UP000269591"/>
    </source>
</evidence>
<feature type="region of interest" description="Disordered" evidence="5">
    <location>
        <begin position="646"/>
        <end position="677"/>
    </location>
</feature>
<dbReference type="InterPro" id="IPR044060">
    <property type="entry name" value="Bacterial_rp_domain"/>
</dbReference>
<dbReference type="GO" id="GO:0004252">
    <property type="term" value="F:serine-type endopeptidase activity"/>
    <property type="evidence" value="ECO:0007669"/>
    <property type="project" value="InterPro"/>
</dbReference>
<evidence type="ECO:0000256" key="3">
    <source>
        <dbReference type="ARBA" id="ARBA00022825"/>
    </source>
</evidence>
<keyword evidence="6" id="KW-0812">Transmembrane</keyword>
<dbReference type="Proteomes" id="UP000269591">
    <property type="component" value="Unassembled WGS sequence"/>
</dbReference>
<protein>
    <recommendedName>
        <fullName evidence="11">Peptidase S8/S53 domain-containing protein</fullName>
    </recommendedName>
</protein>
<feature type="domain" description="Bacterial repeat" evidence="8">
    <location>
        <begin position="569"/>
        <end position="646"/>
    </location>
</feature>
<dbReference type="Pfam" id="PF18998">
    <property type="entry name" value="Flg_new_2"/>
    <property type="match status" value="1"/>
</dbReference>
<evidence type="ECO:0000259" key="8">
    <source>
        <dbReference type="Pfam" id="PF18998"/>
    </source>
</evidence>
<reference evidence="10" key="1">
    <citation type="submission" date="2018-05" db="EMBL/GenBank/DDBJ databases">
        <title>Genome Sequencing of selected type strains of the family Eggerthellaceae.</title>
        <authorList>
            <person name="Danylec N."/>
            <person name="Stoll D.A."/>
            <person name="Doetsch A."/>
            <person name="Huch M."/>
        </authorList>
    </citation>
    <scope>NUCLEOTIDE SEQUENCE [LARGE SCALE GENOMIC DNA]</scope>
    <source>
        <strain evidence="10">DSM 24851</strain>
    </source>
</reference>
<dbReference type="InterPro" id="IPR023828">
    <property type="entry name" value="Peptidase_S8_Ser-AS"/>
</dbReference>
<feature type="domain" description="Peptidase S8/S53" evidence="7">
    <location>
        <begin position="52"/>
        <end position="94"/>
    </location>
</feature>
<dbReference type="Gene3D" id="3.40.50.200">
    <property type="entry name" value="Peptidase S8/S53 domain"/>
    <property type="match status" value="1"/>
</dbReference>
<evidence type="ECO:0008006" key="11">
    <source>
        <dbReference type="Google" id="ProtNLM"/>
    </source>
</evidence>
<dbReference type="GO" id="GO:0006508">
    <property type="term" value="P:proteolysis"/>
    <property type="evidence" value="ECO:0007669"/>
    <property type="project" value="UniProtKB-KW"/>
</dbReference>
<evidence type="ECO:0000256" key="2">
    <source>
        <dbReference type="ARBA" id="ARBA00022801"/>
    </source>
</evidence>
<proteinExistence type="inferred from homology"/>